<dbReference type="EMBL" id="ML977579">
    <property type="protein sequence ID" value="KAF2002062.1"/>
    <property type="molecule type" value="Genomic_DNA"/>
</dbReference>
<feature type="region of interest" description="Disordered" evidence="1">
    <location>
        <begin position="247"/>
        <end position="284"/>
    </location>
</feature>
<evidence type="ECO:0000313" key="2">
    <source>
        <dbReference type="EMBL" id="KAF2002062.1"/>
    </source>
</evidence>
<protein>
    <submittedName>
        <fullName evidence="2">Uncharacterized protein</fullName>
    </submittedName>
</protein>
<reference evidence="2" key="1">
    <citation type="journal article" date="2020" name="Stud. Mycol.">
        <title>101 Dothideomycetes genomes: a test case for predicting lifestyles and emergence of pathogens.</title>
        <authorList>
            <person name="Haridas S."/>
            <person name="Albert R."/>
            <person name="Binder M."/>
            <person name="Bloem J."/>
            <person name="Labutti K."/>
            <person name="Salamov A."/>
            <person name="Andreopoulos B."/>
            <person name="Baker S."/>
            <person name="Barry K."/>
            <person name="Bills G."/>
            <person name="Bluhm B."/>
            <person name="Cannon C."/>
            <person name="Castanera R."/>
            <person name="Culley D."/>
            <person name="Daum C."/>
            <person name="Ezra D."/>
            <person name="Gonzalez J."/>
            <person name="Henrissat B."/>
            <person name="Kuo A."/>
            <person name="Liang C."/>
            <person name="Lipzen A."/>
            <person name="Lutzoni F."/>
            <person name="Magnuson J."/>
            <person name="Mondo S."/>
            <person name="Nolan M."/>
            <person name="Ohm R."/>
            <person name="Pangilinan J."/>
            <person name="Park H.-J."/>
            <person name="Ramirez L."/>
            <person name="Alfaro M."/>
            <person name="Sun H."/>
            <person name="Tritt A."/>
            <person name="Yoshinaga Y."/>
            <person name="Zwiers L.-H."/>
            <person name="Turgeon B."/>
            <person name="Goodwin S."/>
            <person name="Spatafora J."/>
            <person name="Crous P."/>
            <person name="Grigoriev I."/>
        </authorList>
    </citation>
    <scope>NUCLEOTIDE SEQUENCE</scope>
    <source>
        <strain evidence="2">CBS 123094</strain>
    </source>
</reference>
<proteinExistence type="predicted"/>
<keyword evidence="3" id="KW-1185">Reference proteome</keyword>
<gene>
    <name evidence="2" type="ORF">P154DRAFT_150795</name>
</gene>
<accession>A0A6A5WK71</accession>
<dbReference type="Proteomes" id="UP000799779">
    <property type="component" value="Unassembled WGS sequence"/>
</dbReference>
<feature type="compositionally biased region" description="Basic and acidic residues" evidence="1">
    <location>
        <begin position="263"/>
        <end position="277"/>
    </location>
</feature>
<dbReference type="AlphaFoldDB" id="A0A6A5WK71"/>
<name>A0A6A5WK71_9PLEO</name>
<organism evidence="2 3">
    <name type="scientific">Amniculicola lignicola CBS 123094</name>
    <dbReference type="NCBI Taxonomy" id="1392246"/>
    <lineage>
        <taxon>Eukaryota</taxon>
        <taxon>Fungi</taxon>
        <taxon>Dikarya</taxon>
        <taxon>Ascomycota</taxon>
        <taxon>Pezizomycotina</taxon>
        <taxon>Dothideomycetes</taxon>
        <taxon>Pleosporomycetidae</taxon>
        <taxon>Pleosporales</taxon>
        <taxon>Amniculicolaceae</taxon>
        <taxon>Amniculicola</taxon>
    </lineage>
</organism>
<dbReference type="OrthoDB" id="3777260at2759"/>
<evidence type="ECO:0000313" key="3">
    <source>
        <dbReference type="Proteomes" id="UP000799779"/>
    </source>
</evidence>
<evidence type="ECO:0000256" key="1">
    <source>
        <dbReference type="SAM" id="MobiDB-lite"/>
    </source>
</evidence>
<sequence>MACPGAPSILKSFAISRLVALISSTWHLTNSELRLPRAASWSRTISCPAQMDMEMGVAVGTACSGLHFPWLRGVGTKFVRQSDLINGKKVEKHWNDHPDVNHSGGWAPKGLQEFQPTMDTRYLEKKQSQIPVLEGLKPRYLVPPDHAVTPESSNEDKLEHLFNLLNAIKSEPDDVTTPEASSLEDVTEYQGNNVSANLVQTEQVDQPKPLEKEIVALKIRESELLANIEKLERKLSDAHTQNIFLSTENTQLRGKAARSSPKKPNDLEEKLKEKTTEASRLQNENHQLKHLLRTKDATISNLEKQVDRLSDNGKIYRNAAHLVKPSDNANIPRTVVACMECYSKNSTCDSKTKCHNCTESGSLCLRWRCSQFHVHKRCESQPCRLYHNSDGWVMLKQARPEW</sequence>